<accession>A0AAV0P783</accession>
<dbReference type="Gene3D" id="3.40.630.30">
    <property type="match status" value="1"/>
</dbReference>
<proteinExistence type="predicted"/>
<dbReference type="CDD" id="cd04301">
    <property type="entry name" value="NAT_SF"/>
    <property type="match status" value="1"/>
</dbReference>
<evidence type="ECO:0000259" key="2">
    <source>
        <dbReference type="PROSITE" id="PS51186"/>
    </source>
</evidence>
<dbReference type="EMBL" id="CAMGYJ010000008">
    <property type="protein sequence ID" value="CAI0466987.1"/>
    <property type="molecule type" value="Genomic_DNA"/>
</dbReference>
<protein>
    <recommendedName>
        <fullName evidence="2">N-acetyltransferase domain-containing protein</fullName>
    </recommendedName>
</protein>
<dbReference type="PROSITE" id="PS51186">
    <property type="entry name" value="GNAT"/>
    <property type="match status" value="1"/>
</dbReference>
<keyword evidence="4" id="KW-1185">Reference proteome</keyword>
<evidence type="ECO:0000313" key="4">
    <source>
        <dbReference type="Proteomes" id="UP001154282"/>
    </source>
</evidence>
<dbReference type="InterPro" id="IPR052810">
    <property type="entry name" value="Plant_NAT"/>
</dbReference>
<evidence type="ECO:0000313" key="3">
    <source>
        <dbReference type="EMBL" id="CAI0466987.1"/>
    </source>
</evidence>
<name>A0AAV0P783_9ROSI</name>
<organism evidence="3 4">
    <name type="scientific">Linum tenue</name>
    <dbReference type="NCBI Taxonomy" id="586396"/>
    <lineage>
        <taxon>Eukaryota</taxon>
        <taxon>Viridiplantae</taxon>
        <taxon>Streptophyta</taxon>
        <taxon>Embryophyta</taxon>
        <taxon>Tracheophyta</taxon>
        <taxon>Spermatophyta</taxon>
        <taxon>Magnoliopsida</taxon>
        <taxon>eudicotyledons</taxon>
        <taxon>Gunneridae</taxon>
        <taxon>Pentapetalae</taxon>
        <taxon>rosids</taxon>
        <taxon>fabids</taxon>
        <taxon>Malpighiales</taxon>
        <taxon>Linaceae</taxon>
        <taxon>Linum</taxon>
    </lineage>
</organism>
<reference evidence="3" key="1">
    <citation type="submission" date="2022-08" db="EMBL/GenBank/DDBJ databases">
        <authorList>
            <person name="Gutierrez-Valencia J."/>
        </authorList>
    </citation>
    <scope>NUCLEOTIDE SEQUENCE</scope>
</reference>
<dbReference type="PANTHER" id="PTHR47370:SF4">
    <property type="entry name" value="N-ACETYLTRANSFERASE HLS1-LIKE-RELATED"/>
    <property type="match status" value="1"/>
</dbReference>
<feature type="domain" description="N-acetyltransferase" evidence="2">
    <location>
        <begin position="19"/>
        <end position="189"/>
    </location>
</feature>
<dbReference type="Proteomes" id="UP001154282">
    <property type="component" value="Unassembled WGS sequence"/>
</dbReference>
<sequence length="415" mass="46442">MIETLLGFPETLKMVEELVLIREYNKERDAKMVGKLEMSCENIGSSTDIDNERVSIFGSIMGDPLRRIRLYPVHVMLVAELHGNGELVGMVRCCIKSMKTGLEAANVRMGCILGLRVSPIHQRMGIGTKLVKSAEEWLIGKGAEDILIATLKNNVASTNLFASKFGYADFASLVIFVHHKEQIPRLLLDPFPEIKVEKLQIEQAISLYNNKLRSGNQKHVMYPVDFDAILKANLSLGTWISYFNGRGGTDTTRLRSTIVFSVWNSCEPNNAINHNRRVNKRFQLTLSRARDKFLPCLRFPISDSPQPPPPGGFLFLYGIYGEGERQQELMRSVWSFVMKLGENMRGCKAIITELAVSDPLLEFVPKESCSSCVDDVWYLKKVAEGSAAGGGGEEDQNESLSGERIGNVFVDPRDF</sequence>
<dbReference type="InterPro" id="IPR016181">
    <property type="entry name" value="Acyl_CoA_acyltransferase"/>
</dbReference>
<evidence type="ECO:0000256" key="1">
    <source>
        <dbReference type="SAM" id="MobiDB-lite"/>
    </source>
</evidence>
<feature type="region of interest" description="Disordered" evidence="1">
    <location>
        <begin position="386"/>
        <end position="415"/>
    </location>
</feature>
<dbReference type="PANTHER" id="PTHR47370">
    <property type="entry name" value="ACYL-COA N-ACYLTRANSFERASES (NAT) SUPERFAMILY PROTEIN"/>
    <property type="match status" value="1"/>
</dbReference>
<dbReference type="AlphaFoldDB" id="A0AAV0P783"/>
<dbReference type="GO" id="GO:0016747">
    <property type="term" value="F:acyltransferase activity, transferring groups other than amino-acyl groups"/>
    <property type="evidence" value="ECO:0007669"/>
    <property type="project" value="InterPro"/>
</dbReference>
<comment type="caution">
    <text evidence="3">The sequence shown here is derived from an EMBL/GenBank/DDBJ whole genome shotgun (WGS) entry which is preliminary data.</text>
</comment>
<dbReference type="SUPFAM" id="SSF55729">
    <property type="entry name" value="Acyl-CoA N-acyltransferases (Nat)"/>
    <property type="match status" value="1"/>
</dbReference>
<dbReference type="InterPro" id="IPR000182">
    <property type="entry name" value="GNAT_dom"/>
</dbReference>
<dbReference type="Pfam" id="PF00583">
    <property type="entry name" value="Acetyltransf_1"/>
    <property type="match status" value="1"/>
</dbReference>
<gene>
    <name evidence="3" type="ORF">LITE_LOCUS37270</name>
</gene>